<feature type="compositionally biased region" description="Low complexity" evidence="1">
    <location>
        <begin position="214"/>
        <end position="230"/>
    </location>
</feature>
<evidence type="ECO:0000259" key="2">
    <source>
        <dbReference type="Pfam" id="PF12776"/>
    </source>
</evidence>
<feature type="compositionally biased region" description="Low complexity" evidence="1">
    <location>
        <begin position="176"/>
        <end position="198"/>
    </location>
</feature>
<name>A0A7J6WEV5_THATH</name>
<dbReference type="InterPro" id="IPR024752">
    <property type="entry name" value="Myb/SANT-like_dom"/>
</dbReference>
<organism evidence="3 4">
    <name type="scientific">Thalictrum thalictroides</name>
    <name type="common">Rue-anemone</name>
    <name type="synonym">Anemone thalictroides</name>
    <dbReference type="NCBI Taxonomy" id="46969"/>
    <lineage>
        <taxon>Eukaryota</taxon>
        <taxon>Viridiplantae</taxon>
        <taxon>Streptophyta</taxon>
        <taxon>Embryophyta</taxon>
        <taxon>Tracheophyta</taxon>
        <taxon>Spermatophyta</taxon>
        <taxon>Magnoliopsida</taxon>
        <taxon>Ranunculales</taxon>
        <taxon>Ranunculaceae</taxon>
        <taxon>Thalictroideae</taxon>
        <taxon>Thalictrum</taxon>
    </lineage>
</organism>
<feature type="region of interest" description="Disordered" evidence="1">
    <location>
        <begin position="166"/>
        <end position="273"/>
    </location>
</feature>
<reference evidence="3 4" key="1">
    <citation type="submission" date="2020-06" db="EMBL/GenBank/DDBJ databases">
        <title>Transcriptomic and genomic resources for Thalictrum thalictroides and T. hernandezii: Facilitating candidate gene discovery in an emerging model plant lineage.</title>
        <authorList>
            <person name="Arias T."/>
            <person name="Riano-Pachon D.M."/>
            <person name="Di Stilio V.S."/>
        </authorList>
    </citation>
    <scope>NUCLEOTIDE SEQUENCE [LARGE SCALE GENOMIC DNA]</scope>
    <source>
        <strain evidence="4">cv. WT478/WT964</strain>
        <tissue evidence="3">Leaves</tissue>
    </source>
</reference>
<feature type="compositionally biased region" description="Basic residues" evidence="1">
    <location>
        <begin position="203"/>
        <end position="213"/>
    </location>
</feature>
<dbReference type="AlphaFoldDB" id="A0A7J6WEV5"/>
<feature type="region of interest" description="Disordered" evidence="1">
    <location>
        <begin position="29"/>
        <end position="56"/>
    </location>
</feature>
<evidence type="ECO:0000256" key="1">
    <source>
        <dbReference type="SAM" id="MobiDB-lite"/>
    </source>
</evidence>
<accession>A0A7J6WEV5</accession>
<feature type="compositionally biased region" description="Pro residues" evidence="1">
    <location>
        <begin position="38"/>
        <end position="48"/>
    </location>
</feature>
<proteinExistence type="predicted"/>
<keyword evidence="4" id="KW-1185">Reference proteome</keyword>
<dbReference type="PANTHER" id="PTHR46929">
    <property type="entry name" value="EXPRESSED PROTEIN"/>
    <property type="match status" value="1"/>
</dbReference>
<gene>
    <name evidence="3" type="ORF">FRX31_014429</name>
</gene>
<protein>
    <recommendedName>
        <fullName evidence="2">Myb/SANT-like domain-containing protein</fullName>
    </recommendedName>
</protein>
<dbReference type="Pfam" id="PF12776">
    <property type="entry name" value="Myb_DNA-bind_3"/>
    <property type="match status" value="1"/>
</dbReference>
<evidence type="ECO:0000313" key="4">
    <source>
        <dbReference type="Proteomes" id="UP000554482"/>
    </source>
</evidence>
<dbReference type="EMBL" id="JABWDY010016613">
    <property type="protein sequence ID" value="KAF5195984.1"/>
    <property type="molecule type" value="Genomic_DNA"/>
</dbReference>
<dbReference type="Proteomes" id="UP000554482">
    <property type="component" value="Unassembled WGS sequence"/>
</dbReference>
<dbReference type="OrthoDB" id="611564at2759"/>
<evidence type="ECO:0000313" key="3">
    <source>
        <dbReference type="EMBL" id="KAF5195984.1"/>
    </source>
</evidence>
<sequence>MLYLYESYDVYNSTRFLRNIANVKKEGKKVAQPSSQPWVPPPVPPAPDLPSQRSQQTRWGQPMMDILLDVLFEEVSKCGRRADNGFKADTYQLVANAVNAKLGMTINSENVRSRMKTLKKEYAVAKRLLEVSGFGWDSVNKTIVNADANAWAAYIAVEKRSGPVHAVDNGGRVGRRTASASTPRPTPAVTTTTRMTRSQVKPATHRPLTRSKARAAATPPARPTPAAARTHQPCTCRLCREGSPHSSSSSHPSYASSSSLYGSSSSDGSSVIEVDCTGQPIDYDYEDYDLVEEWDQFGNPIVVVG</sequence>
<feature type="compositionally biased region" description="Low complexity" evidence="1">
    <location>
        <begin position="244"/>
        <end position="270"/>
    </location>
</feature>
<comment type="caution">
    <text evidence="3">The sequence shown here is derived from an EMBL/GenBank/DDBJ whole genome shotgun (WGS) entry which is preliminary data.</text>
</comment>
<dbReference type="PANTHER" id="PTHR46929:SF3">
    <property type="entry name" value="MYB_SANT-LIKE DOMAIN-CONTAINING PROTEIN"/>
    <property type="match status" value="1"/>
</dbReference>
<feature type="domain" description="Myb/SANT-like" evidence="2">
    <location>
        <begin position="58"/>
        <end position="154"/>
    </location>
</feature>